<gene>
    <name evidence="2" type="ORF">CARUB_v10018704mg</name>
</gene>
<dbReference type="EMBL" id="KB870809">
    <property type="protein sequence ID" value="EOA25373.1"/>
    <property type="molecule type" value="Genomic_DNA"/>
</dbReference>
<feature type="compositionally biased region" description="Polar residues" evidence="1">
    <location>
        <begin position="20"/>
        <end position="30"/>
    </location>
</feature>
<protein>
    <submittedName>
        <fullName evidence="2">Uncharacterized protein</fullName>
    </submittedName>
</protein>
<evidence type="ECO:0000313" key="2">
    <source>
        <dbReference type="EMBL" id="EOA25373.1"/>
    </source>
</evidence>
<name>R0HN76_9BRAS</name>
<feature type="region of interest" description="Disordered" evidence="1">
    <location>
        <begin position="1"/>
        <end position="30"/>
    </location>
</feature>
<accession>R0HN76</accession>
<sequence length="96" mass="11083">MTKIQNQTKTNFSLRDDLAKSTTTQNNGENPMSLIQALLMNNICWKHCFRVFSSDGCSEDMAFLLQLSSDLTRKSTKEKLLLKWNSTRHQNSKQKL</sequence>
<feature type="compositionally biased region" description="Polar residues" evidence="1">
    <location>
        <begin position="1"/>
        <end position="13"/>
    </location>
</feature>
<organism evidence="2 3">
    <name type="scientific">Capsella rubella</name>
    <dbReference type="NCBI Taxonomy" id="81985"/>
    <lineage>
        <taxon>Eukaryota</taxon>
        <taxon>Viridiplantae</taxon>
        <taxon>Streptophyta</taxon>
        <taxon>Embryophyta</taxon>
        <taxon>Tracheophyta</taxon>
        <taxon>Spermatophyta</taxon>
        <taxon>Magnoliopsida</taxon>
        <taxon>eudicotyledons</taxon>
        <taxon>Gunneridae</taxon>
        <taxon>Pentapetalae</taxon>
        <taxon>rosids</taxon>
        <taxon>malvids</taxon>
        <taxon>Brassicales</taxon>
        <taxon>Brassicaceae</taxon>
        <taxon>Camelineae</taxon>
        <taxon>Capsella</taxon>
    </lineage>
</organism>
<keyword evidence="3" id="KW-1185">Reference proteome</keyword>
<proteinExistence type="predicted"/>
<dbReference type="Proteomes" id="UP000029121">
    <property type="component" value="Unassembled WGS sequence"/>
</dbReference>
<reference evidence="3" key="1">
    <citation type="journal article" date="2013" name="Nat. Genet.">
        <title>The Capsella rubella genome and the genomic consequences of rapid mating system evolution.</title>
        <authorList>
            <person name="Slotte T."/>
            <person name="Hazzouri K.M."/>
            <person name="Agren J.A."/>
            <person name="Koenig D."/>
            <person name="Maumus F."/>
            <person name="Guo Y.L."/>
            <person name="Steige K."/>
            <person name="Platts A.E."/>
            <person name="Escobar J.S."/>
            <person name="Newman L.K."/>
            <person name="Wang W."/>
            <person name="Mandakova T."/>
            <person name="Vello E."/>
            <person name="Smith L.M."/>
            <person name="Henz S.R."/>
            <person name="Steffen J."/>
            <person name="Takuno S."/>
            <person name="Brandvain Y."/>
            <person name="Coop G."/>
            <person name="Andolfatto P."/>
            <person name="Hu T.T."/>
            <person name="Blanchette M."/>
            <person name="Clark R.M."/>
            <person name="Quesneville H."/>
            <person name="Nordborg M."/>
            <person name="Gaut B.S."/>
            <person name="Lysak M.A."/>
            <person name="Jenkins J."/>
            <person name="Grimwood J."/>
            <person name="Chapman J."/>
            <person name="Prochnik S."/>
            <person name="Shu S."/>
            <person name="Rokhsar D."/>
            <person name="Schmutz J."/>
            <person name="Weigel D."/>
            <person name="Wright S.I."/>
        </authorList>
    </citation>
    <scope>NUCLEOTIDE SEQUENCE [LARGE SCALE GENOMIC DNA]</scope>
    <source>
        <strain evidence="3">cv. Monte Gargano</strain>
    </source>
</reference>
<dbReference type="AlphaFoldDB" id="R0HN76"/>
<evidence type="ECO:0000313" key="3">
    <source>
        <dbReference type="Proteomes" id="UP000029121"/>
    </source>
</evidence>
<evidence type="ECO:0000256" key="1">
    <source>
        <dbReference type="SAM" id="MobiDB-lite"/>
    </source>
</evidence>